<gene>
    <name evidence="7" type="ORF">PWYN_00915</name>
</gene>
<dbReference type="Gene3D" id="3.40.190.10">
    <property type="entry name" value="Periplasmic binding protein-like II"/>
    <property type="match status" value="2"/>
</dbReference>
<evidence type="ECO:0000256" key="2">
    <source>
        <dbReference type="ARBA" id="ARBA00022729"/>
    </source>
</evidence>
<keyword evidence="3" id="KW-0472">Membrane</keyword>
<keyword evidence="1" id="KW-1003">Cell membrane</keyword>
<evidence type="ECO:0000256" key="3">
    <source>
        <dbReference type="ARBA" id="ARBA00023136"/>
    </source>
</evidence>
<organism evidence="7 8">
    <name type="scientific">Paenibacillus wynnii</name>
    <dbReference type="NCBI Taxonomy" id="268407"/>
    <lineage>
        <taxon>Bacteria</taxon>
        <taxon>Bacillati</taxon>
        <taxon>Bacillota</taxon>
        <taxon>Bacilli</taxon>
        <taxon>Bacillales</taxon>
        <taxon>Paenibacillaceae</taxon>
        <taxon>Paenibacillus</taxon>
    </lineage>
</organism>
<dbReference type="AlphaFoldDB" id="A0A098MFF6"/>
<keyword evidence="2 6" id="KW-0732">Signal</keyword>
<dbReference type="PANTHER" id="PTHR43649">
    <property type="entry name" value="ARABINOSE-BINDING PROTEIN-RELATED"/>
    <property type="match status" value="1"/>
</dbReference>
<name>A0A098MFF6_9BACL</name>
<dbReference type="PROSITE" id="PS51257">
    <property type="entry name" value="PROKAR_LIPOPROTEIN"/>
    <property type="match status" value="1"/>
</dbReference>
<evidence type="ECO:0000256" key="5">
    <source>
        <dbReference type="ARBA" id="ARBA00023288"/>
    </source>
</evidence>
<reference evidence="7 8" key="1">
    <citation type="submission" date="2014-08" db="EMBL/GenBank/DDBJ databases">
        <authorList>
            <person name="den Bakker H.C."/>
        </authorList>
    </citation>
    <scope>NUCLEOTIDE SEQUENCE [LARGE SCALE GENOMIC DNA]</scope>
    <source>
        <strain evidence="7 8">DSM 18334</strain>
    </source>
</reference>
<evidence type="ECO:0000313" key="8">
    <source>
        <dbReference type="Proteomes" id="UP000029734"/>
    </source>
</evidence>
<feature type="chain" id="PRO_5001945628" evidence="6">
    <location>
        <begin position="22"/>
        <end position="572"/>
    </location>
</feature>
<reference evidence="7 8" key="2">
    <citation type="submission" date="2014-10" db="EMBL/GenBank/DDBJ databases">
        <title>Comparative genomics of the Paenibacillus odorifer group.</title>
        <authorList>
            <person name="Tsai Y.-C."/>
            <person name="Martin N."/>
            <person name="Korlach J."/>
            <person name="Wiedmann M."/>
        </authorList>
    </citation>
    <scope>NUCLEOTIDE SEQUENCE [LARGE SCALE GENOMIC DNA]</scope>
    <source>
        <strain evidence="7 8">DSM 18334</strain>
    </source>
</reference>
<dbReference type="eggNOG" id="COG1653">
    <property type="taxonomic scope" value="Bacteria"/>
</dbReference>
<evidence type="ECO:0000256" key="6">
    <source>
        <dbReference type="SAM" id="SignalP"/>
    </source>
</evidence>
<protein>
    <submittedName>
        <fullName evidence="7">ABC transporter substrate-binding protein</fullName>
    </submittedName>
</protein>
<dbReference type="SUPFAM" id="SSF53850">
    <property type="entry name" value="Periplasmic binding protein-like II"/>
    <property type="match status" value="1"/>
</dbReference>
<keyword evidence="4" id="KW-0564">Palmitate</keyword>
<dbReference type="OrthoDB" id="2752887at2"/>
<dbReference type="Proteomes" id="UP000029734">
    <property type="component" value="Unassembled WGS sequence"/>
</dbReference>
<evidence type="ECO:0000313" key="7">
    <source>
        <dbReference type="EMBL" id="KGE20773.1"/>
    </source>
</evidence>
<dbReference type="InterPro" id="IPR006059">
    <property type="entry name" value="SBP"/>
</dbReference>
<evidence type="ECO:0000256" key="4">
    <source>
        <dbReference type="ARBA" id="ARBA00023139"/>
    </source>
</evidence>
<accession>A0A098MFF6</accession>
<dbReference type="PANTHER" id="PTHR43649:SF33">
    <property type="entry name" value="POLYGALACTURONAN_RHAMNOGALACTURONAN-BINDING PROTEIN YTCQ"/>
    <property type="match status" value="1"/>
</dbReference>
<keyword evidence="8" id="KW-1185">Reference proteome</keyword>
<dbReference type="EMBL" id="JQCR01000001">
    <property type="protein sequence ID" value="KGE20773.1"/>
    <property type="molecule type" value="Genomic_DNA"/>
</dbReference>
<sequence length="572" mass="63303">MKTSKVSQLLLAGMLASSLLAACSGNDNNSPNSTKEAANTNANVQSEATAAPGDSTVDAVGVAAKVKPVHFTTFVNYDWYTAPTWEERPHGQWITENLKVTLTPVQSNGAAAQKLNSMIVSNELPDVIVMDRGKDVERLQKAGKLVALDPYLDKYPEFIEAVGEETLNMLRSGDGKLYQIPNWYINGDNGNGNAGYLIEKKIYKTLGSPALETWDDLEAYLKLVKEKFPDIVPIDFGETRDGADVQMMGMLYSGAGDDRTPGFISPGSGQIFGVPNGSELTSVYKDPAFKEAALYSSRLFREGLTSQDLLTQTRDQVLEKLKTGKIAVFGAYDSVVEGIGREANNQMKAKDPEDGYEVIWPVHKDGVDKNKVYPSGFNTLGWNVNVITTNAKDPEAIFSYMNWATSPEGQQVIFFGPQGLFYDTVENGVPIPNDAYINRDLKKYDELKIGEFNWNGNTSYVDATKAQREKLLPAEAQDWTTLGQANITFKTSKNVTEFSNLDPTPNSEEGIILQRLKDQYAQVVPKIIFAKSDEEVNRLIEEADKEAVKMGYDKVLKWKTDVWQNNLKKIKG</sequence>
<proteinExistence type="predicted"/>
<dbReference type="Pfam" id="PF01547">
    <property type="entry name" value="SBP_bac_1"/>
    <property type="match status" value="1"/>
</dbReference>
<keyword evidence="5" id="KW-0449">Lipoprotein</keyword>
<dbReference type="STRING" id="268407.PWYN_00915"/>
<dbReference type="InterPro" id="IPR050490">
    <property type="entry name" value="Bact_solute-bd_prot1"/>
</dbReference>
<dbReference type="RefSeq" id="WP_036647411.1">
    <property type="nucleotide sequence ID" value="NZ_JQCR01000001.1"/>
</dbReference>
<evidence type="ECO:0000256" key="1">
    <source>
        <dbReference type="ARBA" id="ARBA00022475"/>
    </source>
</evidence>
<feature type="signal peptide" evidence="6">
    <location>
        <begin position="1"/>
        <end position="21"/>
    </location>
</feature>
<comment type="caution">
    <text evidence="7">The sequence shown here is derived from an EMBL/GenBank/DDBJ whole genome shotgun (WGS) entry which is preliminary data.</text>
</comment>